<name>A0ABW1QDT0_9CORY</name>
<proteinExistence type="predicted"/>
<organism evidence="1 2">
    <name type="scientific">Corynebacterium nasicanis</name>
    <dbReference type="NCBI Taxonomy" id="1448267"/>
    <lineage>
        <taxon>Bacteria</taxon>
        <taxon>Bacillati</taxon>
        <taxon>Actinomycetota</taxon>
        <taxon>Actinomycetes</taxon>
        <taxon>Mycobacteriales</taxon>
        <taxon>Corynebacteriaceae</taxon>
        <taxon>Corynebacterium</taxon>
    </lineage>
</organism>
<accession>A0ABW1QDT0</accession>
<comment type="caution">
    <text evidence="1">The sequence shown here is derived from an EMBL/GenBank/DDBJ whole genome shotgun (WGS) entry which is preliminary data.</text>
</comment>
<dbReference type="RefSeq" id="WP_377002159.1">
    <property type="nucleotide sequence ID" value="NZ_JBHSQE010000009.1"/>
</dbReference>
<keyword evidence="2" id="KW-1185">Reference proteome</keyword>
<gene>
    <name evidence="1" type="ORF">ACFPUZ_12130</name>
</gene>
<sequence length="200" mass="22163">MDAGPGLTFFSARQERLLFQIVGAVSIPQIVEEEILGKASRDTRFQPAASVLGKLPDKLLHVLPDTQTEELGEVIYRIRGKGIELHHLPKKDLGETMVIAHAVVRAEAGTDVIILIDEAAGTRIAHRESARLERMRSANGGCGTLRLLSTMDILTVGAHRGLIADRGHMRRLYEQFRTLDDGLVHIDNTRLLSRELWGFA</sequence>
<evidence type="ECO:0000313" key="2">
    <source>
        <dbReference type="Proteomes" id="UP001596244"/>
    </source>
</evidence>
<reference evidence="2" key="1">
    <citation type="journal article" date="2019" name="Int. J. Syst. Evol. Microbiol.">
        <title>The Global Catalogue of Microorganisms (GCM) 10K type strain sequencing project: providing services to taxonomists for standard genome sequencing and annotation.</title>
        <authorList>
            <consortium name="The Broad Institute Genomics Platform"/>
            <consortium name="The Broad Institute Genome Sequencing Center for Infectious Disease"/>
            <person name="Wu L."/>
            <person name="Ma J."/>
        </authorList>
    </citation>
    <scope>NUCLEOTIDE SEQUENCE [LARGE SCALE GENOMIC DNA]</scope>
    <source>
        <strain evidence="2">CCUG 51943</strain>
    </source>
</reference>
<dbReference type="EMBL" id="JBHSQE010000009">
    <property type="protein sequence ID" value="MFC6147551.1"/>
    <property type="molecule type" value="Genomic_DNA"/>
</dbReference>
<dbReference type="Proteomes" id="UP001596244">
    <property type="component" value="Unassembled WGS sequence"/>
</dbReference>
<evidence type="ECO:0000313" key="1">
    <source>
        <dbReference type="EMBL" id="MFC6147551.1"/>
    </source>
</evidence>
<protein>
    <submittedName>
        <fullName evidence="1">Uncharacterized protein</fullName>
    </submittedName>
</protein>